<evidence type="ECO:0000259" key="5">
    <source>
        <dbReference type="SMART" id="SM00809"/>
    </source>
</evidence>
<gene>
    <name evidence="6" type="ORF">Cvel_20291</name>
</gene>
<dbReference type="InterPro" id="IPR012295">
    <property type="entry name" value="TBP_dom_sf"/>
</dbReference>
<feature type="compositionally biased region" description="Gly residues" evidence="4">
    <location>
        <begin position="207"/>
        <end position="220"/>
    </location>
</feature>
<name>A0A0G4G5B0_9ALVE</name>
<evidence type="ECO:0000256" key="1">
    <source>
        <dbReference type="ARBA" id="ARBA00022448"/>
    </source>
</evidence>
<dbReference type="Gene3D" id="3.30.310.10">
    <property type="entry name" value="TATA-Binding Protein"/>
    <property type="match status" value="1"/>
</dbReference>
<dbReference type="Gene3D" id="2.60.40.1230">
    <property type="match status" value="1"/>
</dbReference>
<feature type="coiled-coil region" evidence="3">
    <location>
        <begin position="775"/>
        <end position="913"/>
    </location>
</feature>
<dbReference type="InterPro" id="IPR013041">
    <property type="entry name" value="Clathrin_app_Ig-like_sf"/>
</dbReference>
<dbReference type="GO" id="GO:0016192">
    <property type="term" value="P:vesicle-mediated transport"/>
    <property type="evidence" value="ECO:0007669"/>
    <property type="project" value="InterPro"/>
</dbReference>
<feature type="compositionally biased region" description="Low complexity" evidence="4">
    <location>
        <begin position="464"/>
        <end position="480"/>
    </location>
</feature>
<proteinExistence type="predicted"/>
<feature type="compositionally biased region" description="Pro residues" evidence="4">
    <location>
        <begin position="376"/>
        <end position="391"/>
    </location>
</feature>
<evidence type="ECO:0000256" key="3">
    <source>
        <dbReference type="SAM" id="Coils"/>
    </source>
</evidence>
<dbReference type="Pfam" id="PF02883">
    <property type="entry name" value="Alpha_adaptinC2"/>
    <property type="match status" value="1"/>
</dbReference>
<dbReference type="SMART" id="SM00809">
    <property type="entry name" value="Alpha_adaptinC2"/>
    <property type="match status" value="1"/>
</dbReference>
<keyword evidence="1" id="KW-0813">Transport</keyword>
<evidence type="ECO:0000256" key="4">
    <source>
        <dbReference type="SAM" id="MobiDB-lite"/>
    </source>
</evidence>
<feature type="region of interest" description="Disordered" evidence="4">
    <location>
        <begin position="302"/>
        <end position="614"/>
    </location>
</feature>
<feature type="domain" description="Clathrin adaptor alpha/beta/gamma-adaptin appendage Ig-like subdomain" evidence="5">
    <location>
        <begin position="1080"/>
        <end position="1195"/>
    </location>
</feature>
<keyword evidence="2" id="KW-0653">Protein transport</keyword>
<keyword evidence="3" id="KW-0175">Coiled coil</keyword>
<dbReference type="VEuPathDB" id="CryptoDB:Cvel_20291"/>
<accession>A0A0G4G5B0</accession>
<dbReference type="GO" id="GO:0006886">
    <property type="term" value="P:intracellular protein transport"/>
    <property type="evidence" value="ECO:0007669"/>
    <property type="project" value="InterPro"/>
</dbReference>
<feature type="compositionally biased region" description="Low complexity" evidence="4">
    <location>
        <begin position="584"/>
        <end position="614"/>
    </location>
</feature>
<feature type="compositionally biased region" description="Gly residues" evidence="4">
    <location>
        <begin position="186"/>
        <end position="197"/>
    </location>
</feature>
<reference evidence="6" key="1">
    <citation type="submission" date="2014-11" db="EMBL/GenBank/DDBJ databases">
        <authorList>
            <person name="Otto D Thomas"/>
            <person name="Naeem Raeece"/>
        </authorList>
    </citation>
    <scope>NUCLEOTIDE SEQUENCE</scope>
</reference>
<feature type="region of interest" description="Disordered" evidence="4">
    <location>
        <begin position="653"/>
        <end position="711"/>
    </location>
</feature>
<dbReference type="EMBL" id="CDMZ01000896">
    <property type="protein sequence ID" value="CEM23535.1"/>
    <property type="molecule type" value="Genomic_DNA"/>
</dbReference>
<feature type="compositionally biased region" description="Low complexity" evidence="4">
    <location>
        <begin position="307"/>
        <end position="320"/>
    </location>
</feature>
<feature type="compositionally biased region" description="Low complexity" evidence="4">
    <location>
        <begin position="174"/>
        <end position="185"/>
    </location>
</feature>
<evidence type="ECO:0000256" key="2">
    <source>
        <dbReference type="ARBA" id="ARBA00022927"/>
    </source>
</evidence>
<dbReference type="InterPro" id="IPR008152">
    <property type="entry name" value="Clathrin_a/b/g-adaptin_app_Ig"/>
</dbReference>
<dbReference type="SUPFAM" id="SSF49348">
    <property type="entry name" value="Clathrin adaptor appendage domain"/>
    <property type="match status" value="1"/>
</dbReference>
<evidence type="ECO:0000313" key="6">
    <source>
        <dbReference type="EMBL" id="CEM23535.1"/>
    </source>
</evidence>
<sequence length="1350" mass="137989">MSGGSRMTELVQQATRNRSLYEAQLQDLVNEVITVGNDAAKAAFQQIHTILKDKNEKPASKILAMELSKSLVDIDESSAKAAIDTKVLKLLQDYARIAKNRRRSTLFRSSVSDAEVKSCTDMAAGTLHHWALMNRTPSTANGRQLKEAWDVLEREGIQPPPESAQQQGGGGMRGFSSSSLGFSPGAFGGDGGGGRGGQPPPPPPPAGGGGGGGRRPGGGLEETLAMAQSTCDRINQLTSSGGEEQKSTVENLVNEAKAFQNGGLQEEAQLAVEEGRLEDFDRVTNTLDTISRAIEAYEEWARRGFQPTSPSAQPASPSPVGGAGGGSGMPPGMSIDPPPAMPSASPGSGVRRNSRDALGASAAAVGFDAPTTMPASDPPVPPISASPPAREPSPGFGAFGGATSGFPEPAAAAGGGGQGPSPSPQGDANVFDDLAAPPTTGNPDDPFGWLAEENAAAGGGGGATANAATSGGAAAVGPTASFGDPTGGAGVLSAFDAGGMDTSGGGRTSTSKSRKKKGARDSAGGGDVAGAGAFGFDEPAAGVTATQQASPNGGAGAFDFDATGPPGGGAGGADLSSGWGAFDAFGGPPTSGAPPAAAGAFGASSSPAEAGGAAGADPFGATAAFGLGAAGSAAFGAESKKAAGDGGGGLSSGFGFDENGHGQPGRGLGGDSVVPRFGGGVEGEDRGAEGGLKQRPATSMTFGASGPPPFPPTAEGNANGISGSVGGFGRINTDELERAVKGDGATAPSGWDARSIGAASRHAVRAAPDPSTMSEGRLREHAKGLQRELDSVEAELRPRIEAQVRSETAAEMAAERREFVEELDLWKERSRRAEEHIDKMEGRIDALEEEMNEKVGTIERLQANLKEKEQMVAHAKDMWMKESARASALTESLNEADLKISDLDRELLDLNVAHTKTQKELRQLKHLFNSQDPAAAPSDSPLENSLNSLRPHTASAGGMRGRDWPGSARGAAGDGGASFRPQTHRGDLAIDAPPAAELWDDQGGGMDMNPGPYASAVVPGRYAARQDIYRSSSHLPAPPSYPTAAVGTGAVGPLRESPENFGTGAGGALAGGGPKGERFRNLILHNDAVLFEDESLQVGVKASYVDVGGDLNLYFGNKTRGELHSFRSSIFTNNPDGLLVMAPSPVAPTVLARQQVVQQVKVRCHAPFADYPIIKIVYLLPDNSPKEVKLTLPVAVCKFMGPKELSGPQFSRVWKSQQFLLHERTVVVNLAQRYASSMMHLAVACKLGGALEFLHGLDPNPSALLFAGVFPSSAVNSLSIPTAGAVGNAGDGGDLVTPEMGALVLVRLEVGEGQLKGRARLQIRSNDFVLVQAVQRLLQAEIGASIGGGS</sequence>
<feature type="compositionally biased region" description="Gly residues" evidence="4">
    <location>
        <begin position="523"/>
        <end position="533"/>
    </location>
</feature>
<protein>
    <recommendedName>
        <fullName evidence="5">Clathrin adaptor alpha/beta/gamma-adaptin appendage Ig-like subdomain domain-containing protein</fullName>
    </recommendedName>
</protein>
<organism evidence="6">
    <name type="scientific">Chromera velia CCMP2878</name>
    <dbReference type="NCBI Taxonomy" id="1169474"/>
    <lineage>
        <taxon>Eukaryota</taxon>
        <taxon>Sar</taxon>
        <taxon>Alveolata</taxon>
        <taxon>Colpodellida</taxon>
        <taxon>Chromeraceae</taxon>
        <taxon>Chromera</taxon>
    </lineage>
</organism>
<feature type="compositionally biased region" description="Polar residues" evidence="4">
    <location>
        <begin position="941"/>
        <end position="950"/>
    </location>
</feature>
<feature type="region of interest" description="Disordered" evidence="4">
    <location>
        <begin position="931"/>
        <end position="991"/>
    </location>
</feature>
<feature type="region of interest" description="Disordered" evidence="4">
    <location>
        <begin position="158"/>
        <end position="220"/>
    </location>
</feature>